<organism evidence="2">
    <name type="scientific">human gut metagenome</name>
    <dbReference type="NCBI Taxonomy" id="408170"/>
    <lineage>
        <taxon>unclassified sequences</taxon>
        <taxon>metagenomes</taxon>
        <taxon>organismal metagenomes</taxon>
    </lineage>
</organism>
<proteinExistence type="predicted"/>
<protein>
    <submittedName>
        <fullName evidence="2">Uncharacterized protein</fullName>
    </submittedName>
</protein>
<sequence length="23" mass="2731">MDNDQTIYTDAVFKDGNKQEERL</sequence>
<gene>
    <name evidence="2" type="ORF">LEA_08436</name>
</gene>
<accession>K1T7M7</accession>
<dbReference type="EMBL" id="AJWY01005610">
    <property type="protein sequence ID" value="EKC69157.1"/>
    <property type="molecule type" value="Genomic_DNA"/>
</dbReference>
<feature type="non-terminal residue" evidence="2">
    <location>
        <position position="23"/>
    </location>
</feature>
<comment type="caution">
    <text evidence="2">The sequence shown here is derived from an EMBL/GenBank/DDBJ whole genome shotgun (WGS) entry which is preliminary data.</text>
</comment>
<feature type="region of interest" description="Disordered" evidence="1">
    <location>
        <begin position="1"/>
        <end position="23"/>
    </location>
</feature>
<reference evidence="2" key="1">
    <citation type="journal article" date="2013" name="Environ. Microbiol.">
        <title>Microbiota from the distal guts of lean and obese adolescents exhibit partial functional redundancy besides clear differences in community structure.</title>
        <authorList>
            <person name="Ferrer M."/>
            <person name="Ruiz A."/>
            <person name="Lanza F."/>
            <person name="Haange S.B."/>
            <person name="Oberbach A."/>
            <person name="Till H."/>
            <person name="Bargiela R."/>
            <person name="Campoy C."/>
            <person name="Segura M.T."/>
            <person name="Richter M."/>
            <person name="von Bergen M."/>
            <person name="Seifert J."/>
            <person name="Suarez A."/>
        </authorList>
    </citation>
    <scope>NUCLEOTIDE SEQUENCE</scope>
</reference>
<dbReference type="AlphaFoldDB" id="K1T7M7"/>
<feature type="compositionally biased region" description="Basic and acidic residues" evidence="1">
    <location>
        <begin position="12"/>
        <end position="23"/>
    </location>
</feature>
<evidence type="ECO:0000313" key="2">
    <source>
        <dbReference type="EMBL" id="EKC69157.1"/>
    </source>
</evidence>
<evidence type="ECO:0000256" key="1">
    <source>
        <dbReference type="SAM" id="MobiDB-lite"/>
    </source>
</evidence>
<name>K1T7M7_9ZZZZ</name>